<evidence type="ECO:0000313" key="2">
    <source>
        <dbReference type="EMBL" id="MCC5464339.1"/>
    </source>
</evidence>
<keyword evidence="1" id="KW-0812">Transmembrane</keyword>
<dbReference type="EMBL" id="JAJHJB010000003">
    <property type="protein sequence ID" value="MCC5464339.1"/>
    <property type="molecule type" value="Genomic_DNA"/>
</dbReference>
<keyword evidence="3" id="KW-1185">Reference proteome</keyword>
<reference evidence="2" key="1">
    <citation type="submission" date="2021-11" db="EMBL/GenBank/DDBJ databases">
        <title>Description of a new species Pelosinus isolated from the bottom sediments of Lake Baikal.</title>
        <authorList>
            <person name="Zakharyuk A."/>
        </authorList>
    </citation>
    <scope>NUCLEOTIDE SEQUENCE</scope>
    <source>
        <strain evidence="2">Bkl1</strain>
    </source>
</reference>
<accession>A0ABS8HP51</accession>
<feature type="transmembrane region" description="Helical" evidence="1">
    <location>
        <begin position="12"/>
        <end position="36"/>
    </location>
</feature>
<name>A0ABS8HP51_9FIRM</name>
<evidence type="ECO:0000256" key="1">
    <source>
        <dbReference type="SAM" id="Phobius"/>
    </source>
</evidence>
<keyword evidence="1" id="KW-1133">Transmembrane helix</keyword>
<keyword evidence="1" id="KW-0472">Membrane</keyword>
<gene>
    <name evidence="2" type="ORF">LMF89_03055</name>
</gene>
<dbReference type="Proteomes" id="UP001165492">
    <property type="component" value="Unassembled WGS sequence"/>
</dbReference>
<sequence length="45" mass="5002">MGYILLGATIGAMIGYLIPPGSFFWFILGAASGYIARPYIDQRRY</sequence>
<comment type="caution">
    <text evidence="2">The sequence shown here is derived from an EMBL/GenBank/DDBJ whole genome shotgun (WGS) entry which is preliminary data.</text>
</comment>
<dbReference type="RefSeq" id="WP_229533835.1">
    <property type="nucleotide sequence ID" value="NZ_JAJHJB010000003.1"/>
</dbReference>
<evidence type="ECO:0000313" key="3">
    <source>
        <dbReference type="Proteomes" id="UP001165492"/>
    </source>
</evidence>
<organism evidence="2 3">
    <name type="scientific">Pelosinus baikalensis</name>
    <dbReference type="NCBI Taxonomy" id="2892015"/>
    <lineage>
        <taxon>Bacteria</taxon>
        <taxon>Bacillati</taxon>
        <taxon>Bacillota</taxon>
        <taxon>Negativicutes</taxon>
        <taxon>Selenomonadales</taxon>
        <taxon>Sporomusaceae</taxon>
        <taxon>Pelosinus</taxon>
    </lineage>
</organism>
<protein>
    <submittedName>
        <fullName evidence="2">Uncharacterized protein</fullName>
    </submittedName>
</protein>
<proteinExistence type="predicted"/>